<dbReference type="EMBL" id="JBFXLU010000238">
    <property type="protein sequence ID" value="KAL2833595.1"/>
    <property type="molecule type" value="Genomic_DNA"/>
</dbReference>
<dbReference type="InterPro" id="IPR036291">
    <property type="entry name" value="NAD(P)-bd_dom_sf"/>
</dbReference>
<dbReference type="SUPFAM" id="SSF51735">
    <property type="entry name" value="NAD(P)-binding Rossmann-fold domains"/>
    <property type="match status" value="1"/>
</dbReference>
<name>A0ABR4J0S5_9EURO</name>
<organism evidence="2 3">
    <name type="scientific">Aspergillus pseudoustus</name>
    <dbReference type="NCBI Taxonomy" id="1810923"/>
    <lineage>
        <taxon>Eukaryota</taxon>
        <taxon>Fungi</taxon>
        <taxon>Dikarya</taxon>
        <taxon>Ascomycota</taxon>
        <taxon>Pezizomycotina</taxon>
        <taxon>Eurotiomycetes</taxon>
        <taxon>Eurotiomycetidae</taxon>
        <taxon>Eurotiales</taxon>
        <taxon>Aspergillaceae</taxon>
        <taxon>Aspergillus</taxon>
        <taxon>Aspergillus subgen. Nidulantes</taxon>
    </lineage>
</organism>
<comment type="caution">
    <text evidence="2">The sequence shown here is derived from an EMBL/GenBank/DDBJ whole genome shotgun (WGS) entry which is preliminary data.</text>
</comment>
<gene>
    <name evidence="2" type="ORF">BJY01DRAFT_253396</name>
</gene>
<evidence type="ECO:0000313" key="2">
    <source>
        <dbReference type="EMBL" id="KAL2833595.1"/>
    </source>
</evidence>
<proteinExistence type="inferred from homology"/>
<dbReference type="GO" id="GO:0016787">
    <property type="term" value="F:hydrolase activity"/>
    <property type="evidence" value="ECO:0007669"/>
    <property type="project" value="UniProtKB-KW"/>
</dbReference>
<keyword evidence="2" id="KW-0378">Hydrolase</keyword>
<dbReference type="PANTHER" id="PTHR47751:SF2">
    <property type="entry name" value="DLTD N-TERMINAL DOMAIN PROTEIN (AFU_ORTHOLOGUE AFUA_8G00380)-RELATED"/>
    <property type="match status" value="1"/>
</dbReference>
<evidence type="ECO:0000256" key="1">
    <source>
        <dbReference type="ARBA" id="ARBA00029464"/>
    </source>
</evidence>
<dbReference type="Gene3D" id="3.40.50.720">
    <property type="entry name" value="NAD(P)-binding Rossmann-like Domain"/>
    <property type="match status" value="1"/>
</dbReference>
<evidence type="ECO:0000313" key="3">
    <source>
        <dbReference type="Proteomes" id="UP001610446"/>
    </source>
</evidence>
<sequence>MAFAFNQAEFEGVEFKPLDQLTLRARLYPASKRRPAIIMNPGYNCTKEISAPSAATYFPRHGTTALIYDLRNCGQSEGTPRREIDPHKQIGIWGISFSASIALAAACYDPRAQCVITVADGFEAQWQTNYLSHWALTSHFLGILSRSLDEEGGGTGAVRVINVTRQGRTVVALRNEQVGNILHAKQLNKLFGPEGTEKRGIWTAAVHPGHLDTNLNKQTAFPKFVNTLLKAVGAYLHAIEGAYTSIFAVASSDFKASDSGEYFVPGQKRKQPSKVARDMELAGRLWKWIEDEMRKRKLLG</sequence>
<dbReference type="Gene3D" id="3.40.50.1820">
    <property type="entry name" value="alpha/beta hydrolase"/>
    <property type="match status" value="1"/>
</dbReference>
<reference evidence="2 3" key="1">
    <citation type="submission" date="2024-07" db="EMBL/GenBank/DDBJ databases">
        <title>Section-level genome sequencing and comparative genomics of Aspergillus sections Usti and Cavernicolus.</title>
        <authorList>
            <consortium name="Lawrence Berkeley National Laboratory"/>
            <person name="Nybo J.L."/>
            <person name="Vesth T.C."/>
            <person name="Theobald S."/>
            <person name="Frisvad J.C."/>
            <person name="Larsen T.O."/>
            <person name="Kjaerboelling I."/>
            <person name="Rothschild-Mancinelli K."/>
            <person name="Lyhne E.K."/>
            <person name="Kogle M.E."/>
            <person name="Barry K."/>
            <person name="Clum A."/>
            <person name="Na H."/>
            <person name="Ledsgaard L."/>
            <person name="Lin J."/>
            <person name="Lipzen A."/>
            <person name="Kuo A."/>
            <person name="Riley R."/>
            <person name="Mondo S."/>
            <person name="Labutti K."/>
            <person name="Haridas S."/>
            <person name="Pangalinan J."/>
            <person name="Salamov A.A."/>
            <person name="Simmons B.A."/>
            <person name="Magnuson J.K."/>
            <person name="Chen J."/>
            <person name="Drula E."/>
            <person name="Henrissat B."/>
            <person name="Wiebenga A."/>
            <person name="Lubbers R.J."/>
            <person name="Gomes A.C."/>
            <person name="Makela M.R."/>
            <person name="Stajich J."/>
            <person name="Grigoriev I.V."/>
            <person name="Mortensen U.H."/>
            <person name="De Vries R.P."/>
            <person name="Baker S.E."/>
            <person name="Andersen M.R."/>
        </authorList>
    </citation>
    <scope>NUCLEOTIDE SEQUENCE [LARGE SCALE GENOMIC DNA]</scope>
    <source>
        <strain evidence="2 3">CBS 123904</strain>
    </source>
</reference>
<keyword evidence="3" id="KW-1185">Reference proteome</keyword>
<dbReference type="Proteomes" id="UP001610446">
    <property type="component" value="Unassembled WGS sequence"/>
</dbReference>
<comment type="similarity">
    <text evidence="1">Belongs to the polyketide transferase af380 family.</text>
</comment>
<dbReference type="SUPFAM" id="SSF53474">
    <property type="entry name" value="alpha/beta-Hydrolases"/>
    <property type="match status" value="1"/>
</dbReference>
<protein>
    <submittedName>
        <fullName evidence="2">Alpha/Beta hydrolase protein</fullName>
    </submittedName>
</protein>
<accession>A0ABR4J0S5</accession>
<dbReference type="PANTHER" id="PTHR47751">
    <property type="entry name" value="SUPERFAMILY HYDROLASE, PUTATIVE (AFU_ORTHOLOGUE AFUA_2G16580)-RELATED"/>
    <property type="match status" value="1"/>
</dbReference>
<dbReference type="InterPro" id="IPR051411">
    <property type="entry name" value="Polyketide_trans_af380"/>
</dbReference>
<dbReference type="InterPro" id="IPR029058">
    <property type="entry name" value="AB_hydrolase_fold"/>
</dbReference>